<organism evidence="2">
    <name type="scientific">uncultured Acetothermia bacterium</name>
    <dbReference type="NCBI Taxonomy" id="236499"/>
    <lineage>
        <taxon>Bacteria</taxon>
        <taxon>Candidatus Bipolaricaulota</taxon>
        <taxon>environmental samples</taxon>
    </lineage>
</organism>
<sequence length="84" mass="10091">MAAIPQKPLEELIRELPPQLRQQVQDFVEFLLEKHKKPSEQPAQLTFSWYGALKQYRDQFTSVELQHKILEWWVEEIQNELSGR</sequence>
<feature type="domain" description="DUF2281" evidence="1">
    <location>
        <begin position="9"/>
        <end position="69"/>
    </location>
</feature>
<proteinExistence type="predicted"/>
<reference evidence="2" key="2">
    <citation type="journal article" date="2012" name="PLoS ONE">
        <title>A Deeply Branching Thermophilic Bacterium with an Ancient Acetyl-CoA Pathway Dominates a Subsurface Ecosystem.</title>
        <authorList>
            <person name="Takami H."/>
            <person name="Noguchi H."/>
            <person name="Takaki Y."/>
            <person name="Uchiyama I."/>
            <person name="Toyoda A."/>
            <person name="Nishi S."/>
            <person name="Chee G.-J."/>
            <person name="Arai W."/>
            <person name="Nunoura T."/>
            <person name="Itoh T."/>
            <person name="Hattori M."/>
            <person name="Takai K."/>
        </authorList>
    </citation>
    <scope>NUCLEOTIDE SEQUENCE</scope>
</reference>
<dbReference type="AlphaFoldDB" id="H5SNF8"/>
<protein>
    <submittedName>
        <fullName evidence="2">Hypothetical conserved protein</fullName>
    </submittedName>
</protein>
<evidence type="ECO:0000313" key="2">
    <source>
        <dbReference type="EMBL" id="BAL57694.1"/>
    </source>
</evidence>
<dbReference type="EMBL" id="AP011782">
    <property type="protein sequence ID" value="BAL57694.1"/>
    <property type="molecule type" value="Genomic_DNA"/>
</dbReference>
<name>H5SNF8_9BACT</name>
<dbReference type="Pfam" id="PF10047">
    <property type="entry name" value="DUF2281"/>
    <property type="match status" value="1"/>
</dbReference>
<accession>H5SNF8</accession>
<gene>
    <name evidence="2" type="ORF">HGMM_F52A12C14</name>
</gene>
<dbReference type="InterPro" id="IPR018739">
    <property type="entry name" value="DUF2281"/>
</dbReference>
<evidence type="ECO:0000259" key="1">
    <source>
        <dbReference type="Pfam" id="PF10047"/>
    </source>
</evidence>
<reference evidence="2" key="1">
    <citation type="journal article" date="2005" name="Environ. Microbiol.">
        <title>Genetic and functional properties of uncultivated thermophilic crenarchaeotes from a subsurface gold mine as revealed by analysis of genome fragments.</title>
        <authorList>
            <person name="Nunoura T."/>
            <person name="Hirayama H."/>
            <person name="Takami H."/>
            <person name="Oida H."/>
            <person name="Nishi S."/>
            <person name="Shimamura S."/>
            <person name="Suzuki Y."/>
            <person name="Inagaki F."/>
            <person name="Takai K."/>
            <person name="Nealson K.H."/>
            <person name="Horikoshi K."/>
        </authorList>
    </citation>
    <scope>NUCLEOTIDE SEQUENCE</scope>
</reference>